<keyword evidence="3" id="KW-1185">Reference proteome</keyword>
<protein>
    <recommendedName>
        <fullName evidence="4">DUF4386 family protein</fullName>
    </recommendedName>
</protein>
<feature type="transmembrane region" description="Helical" evidence="1">
    <location>
        <begin position="48"/>
        <end position="70"/>
    </location>
</feature>
<reference evidence="3" key="1">
    <citation type="journal article" date="2019" name="Int. J. Syst. Evol. Microbiol.">
        <title>The Global Catalogue of Microorganisms (GCM) 10K type strain sequencing project: providing services to taxonomists for standard genome sequencing and annotation.</title>
        <authorList>
            <consortium name="The Broad Institute Genomics Platform"/>
            <consortium name="The Broad Institute Genome Sequencing Center for Infectious Disease"/>
            <person name="Wu L."/>
            <person name="Ma J."/>
        </authorList>
    </citation>
    <scope>NUCLEOTIDE SEQUENCE [LARGE SCALE GENOMIC DNA]</scope>
    <source>
        <strain evidence="3">JCM 18961</strain>
    </source>
</reference>
<dbReference type="RefSeq" id="WP_345504490.1">
    <property type="nucleotide sequence ID" value="NZ_BAABLO010000012.1"/>
</dbReference>
<evidence type="ECO:0008006" key="4">
    <source>
        <dbReference type="Google" id="ProtNLM"/>
    </source>
</evidence>
<evidence type="ECO:0000256" key="1">
    <source>
        <dbReference type="SAM" id="Phobius"/>
    </source>
</evidence>
<feature type="transmembrane region" description="Helical" evidence="1">
    <location>
        <begin position="82"/>
        <end position="100"/>
    </location>
</feature>
<feature type="transmembrane region" description="Helical" evidence="1">
    <location>
        <begin position="150"/>
        <end position="168"/>
    </location>
</feature>
<keyword evidence="1" id="KW-0812">Transmembrane</keyword>
<dbReference type="Proteomes" id="UP001500556">
    <property type="component" value="Unassembled WGS sequence"/>
</dbReference>
<feature type="transmembrane region" description="Helical" evidence="1">
    <location>
        <begin position="120"/>
        <end position="143"/>
    </location>
</feature>
<organism evidence="2 3">
    <name type="scientific">Pedococcus ginsenosidimutans</name>
    <dbReference type="NCBI Taxonomy" id="490570"/>
    <lineage>
        <taxon>Bacteria</taxon>
        <taxon>Bacillati</taxon>
        <taxon>Actinomycetota</taxon>
        <taxon>Actinomycetes</taxon>
        <taxon>Micrococcales</taxon>
        <taxon>Intrasporangiaceae</taxon>
        <taxon>Pedococcus</taxon>
    </lineage>
</organism>
<proteinExistence type="predicted"/>
<evidence type="ECO:0000313" key="2">
    <source>
        <dbReference type="EMBL" id="GAA4728676.1"/>
    </source>
</evidence>
<accession>A0ABP8YIZ6</accession>
<keyword evidence="1" id="KW-0472">Membrane</keyword>
<dbReference type="EMBL" id="BAABLO010000012">
    <property type="protein sequence ID" value="GAA4728676.1"/>
    <property type="molecule type" value="Genomic_DNA"/>
</dbReference>
<keyword evidence="1" id="KW-1133">Transmembrane helix</keyword>
<comment type="caution">
    <text evidence="2">The sequence shown here is derived from an EMBL/GenBank/DDBJ whole genome shotgun (WGS) entry which is preliminary data.</text>
</comment>
<evidence type="ECO:0000313" key="3">
    <source>
        <dbReference type="Proteomes" id="UP001500556"/>
    </source>
</evidence>
<sequence>MRPVRPTRVAGVSGLVFVLLLLVGAGMPSVPGADDTTAAVRAFYEAHTGVVVAAQVIELLATLPLVVFVLGSARSLLVARPGPLALTGLAMAGAAVMTVVPPLWLCVVASSGAADLVDALALLSDLVDVVLFLTIAAFAGVCAREWLGPLWLRWAALGVAVLCTLRALEILVAGTVLTVVAPVSFLLLVTALSICLLRQRTHVHPQRRSSAPV</sequence>
<feature type="transmembrane region" description="Helical" evidence="1">
    <location>
        <begin position="174"/>
        <end position="197"/>
    </location>
</feature>
<gene>
    <name evidence="2" type="ORF">GCM10025782_29300</name>
</gene>
<name>A0ABP8YIZ6_9MICO</name>